<gene>
    <name evidence="3" type="ORF">OMP39_09330</name>
</gene>
<evidence type="ECO:0000313" key="4">
    <source>
        <dbReference type="Proteomes" id="UP001163266"/>
    </source>
</evidence>
<dbReference type="SMART" id="SM00240">
    <property type="entry name" value="FHA"/>
    <property type="match status" value="1"/>
</dbReference>
<dbReference type="InterPro" id="IPR008984">
    <property type="entry name" value="SMAD_FHA_dom_sf"/>
</dbReference>
<dbReference type="RefSeq" id="WP_264891463.1">
    <property type="nucleotide sequence ID" value="NZ_CP110257.1"/>
</dbReference>
<keyword evidence="4" id="KW-1185">Reference proteome</keyword>
<dbReference type="Pfam" id="PF00498">
    <property type="entry name" value="FHA"/>
    <property type="match status" value="1"/>
</dbReference>
<organism evidence="3 4">
    <name type="scientific">Caldimonas aquatica</name>
    <dbReference type="NCBI Taxonomy" id="376175"/>
    <lineage>
        <taxon>Bacteria</taxon>
        <taxon>Pseudomonadati</taxon>
        <taxon>Pseudomonadota</taxon>
        <taxon>Betaproteobacteria</taxon>
        <taxon>Burkholderiales</taxon>
        <taxon>Sphaerotilaceae</taxon>
        <taxon>Caldimonas</taxon>
    </lineage>
</organism>
<proteinExistence type="predicted"/>
<feature type="domain" description="FHA" evidence="1">
    <location>
        <begin position="214"/>
        <end position="257"/>
    </location>
</feature>
<protein>
    <submittedName>
        <fullName evidence="3">Adenylate/guanylate cyclase domain-containing protein</fullName>
    </submittedName>
</protein>
<dbReference type="CDD" id="cd00060">
    <property type="entry name" value="FHA"/>
    <property type="match status" value="1"/>
</dbReference>
<accession>A0ABY6MN74</accession>
<dbReference type="SUPFAM" id="SSF49879">
    <property type="entry name" value="SMAD/FHA domain"/>
    <property type="match status" value="1"/>
</dbReference>
<evidence type="ECO:0000313" key="3">
    <source>
        <dbReference type="EMBL" id="UZD53894.1"/>
    </source>
</evidence>
<feature type="domain" description="Guanylate cyclase" evidence="2">
    <location>
        <begin position="8"/>
        <end position="124"/>
    </location>
</feature>
<evidence type="ECO:0000259" key="2">
    <source>
        <dbReference type="PROSITE" id="PS50125"/>
    </source>
</evidence>
<dbReference type="Gene3D" id="2.60.200.20">
    <property type="match status" value="1"/>
</dbReference>
<dbReference type="Pfam" id="PF00211">
    <property type="entry name" value="Guanylate_cyc"/>
    <property type="match status" value="1"/>
</dbReference>
<dbReference type="InterPro" id="IPR001054">
    <property type="entry name" value="A/G_cyclase"/>
</dbReference>
<evidence type="ECO:0000259" key="1">
    <source>
        <dbReference type="PROSITE" id="PS50006"/>
    </source>
</evidence>
<dbReference type="Proteomes" id="UP001163266">
    <property type="component" value="Chromosome"/>
</dbReference>
<dbReference type="PROSITE" id="PS50125">
    <property type="entry name" value="GUANYLATE_CYCLASE_2"/>
    <property type="match status" value="1"/>
</dbReference>
<dbReference type="Gene3D" id="3.30.70.1230">
    <property type="entry name" value="Nucleotide cyclase"/>
    <property type="match status" value="1"/>
</dbReference>
<dbReference type="CDD" id="cd07302">
    <property type="entry name" value="CHD"/>
    <property type="match status" value="1"/>
</dbReference>
<dbReference type="InterPro" id="IPR029787">
    <property type="entry name" value="Nucleotide_cyclase"/>
</dbReference>
<dbReference type="InterPro" id="IPR050697">
    <property type="entry name" value="Adenylyl/Guanylyl_Cyclase_3/4"/>
</dbReference>
<dbReference type="EMBL" id="CP110257">
    <property type="protein sequence ID" value="UZD53894.1"/>
    <property type="molecule type" value="Genomic_DNA"/>
</dbReference>
<dbReference type="PANTHER" id="PTHR43081">
    <property type="entry name" value="ADENYLATE CYCLASE, TERMINAL-DIFFERENTIATION SPECIFIC-RELATED"/>
    <property type="match status" value="1"/>
</dbReference>
<dbReference type="SUPFAM" id="SSF55073">
    <property type="entry name" value="Nucleotide cyclase"/>
    <property type="match status" value="1"/>
</dbReference>
<dbReference type="InterPro" id="IPR000253">
    <property type="entry name" value="FHA_dom"/>
</dbReference>
<reference evidence="3" key="1">
    <citation type="submission" date="2022-10" db="EMBL/GenBank/DDBJ databases">
        <title>Complete genome sequence of Schlegelella aquatica LMG 23380.</title>
        <authorList>
            <person name="Musilova J."/>
            <person name="Kourilova X."/>
            <person name="Bezdicek M."/>
            <person name="Hermankova K."/>
            <person name="Obruca S."/>
            <person name="Sedlar K."/>
        </authorList>
    </citation>
    <scope>NUCLEOTIDE SEQUENCE</scope>
    <source>
        <strain evidence="3">LMG 23380</strain>
    </source>
</reference>
<name>A0ABY6MN74_9BURK</name>
<dbReference type="PANTHER" id="PTHR43081:SF1">
    <property type="entry name" value="ADENYLATE CYCLASE, TERMINAL-DIFFERENTIATION SPECIFIC"/>
    <property type="match status" value="1"/>
</dbReference>
<dbReference type="PROSITE" id="PS50006">
    <property type="entry name" value="FHA_DOMAIN"/>
    <property type="match status" value="1"/>
</dbReference>
<sequence length="303" mass="32766">MPLARDRTVMFADLRGSTGLYGSLGNTQAAEVVTRTVGLLSQVVAKHEGAVVKTLGDGLMAVFAKPWRAVNAAYEMQESLRRIVTGSPSGATALCLYITAAHGEIVEVDGDCFGDAVNVAARLLDHAGDNEVLITESVYERLRADDRRRFKSLEKLHLRGRVEPCRVYRLELGRDDAAPSTLFTDFADPPVSEGIRLALDETPGTVFGSHSMPVLIGRSPECAFCVDNSRVSRSHARIEWHSGHFHLTDQSSNGTFVRFTGNPETVVLRRATCTLHGSGLIGLGGAPADPRSALLHFEIIASQ</sequence>